<sequence>MDLGYIISLLTRSLMLGSIVFYTTSTIPATAISTYHKIVISLIVVMFYSSLDYIGVAIKLFRRLMCKLLCGCSPKGNESYISNYHMPAELGTFSSQLTPEPMGDNISPDIQEEIDQAILKLKQSTESIVPQTDMINKGKTDAEIGEDIKQKAETEAQSSDAPKPNDLLKEGFALY</sequence>
<feature type="compositionally biased region" description="Basic and acidic residues" evidence="1">
    <location>
        <begin position="137"/>
        <end position="154"/>
    </location>
</feature>
<dbReference type="AlphaFoldDB" id="A0A6C0JA94"/>
<keyword evidence="2" id="KW-0472">Membrane</keyword>
<feature type="transmembrane region" description="Helical" evidence="2">
    <location>
        <begin position="38"/>
        <end position="58"/>
    </location>
</feature>
<accession>A0A6C0JA94</accession>
<keyword evidence="2" id="KW-1133">Transmembrane helix</keyword>
<evidence type="ECO:0000256" key="2">
    <source>
        <dbReference type="SAM" id="Phobius"/>
    </source>
</evidence>
<evidence type="ECO:0000256" key="1">
    <source>
        <dbReference type="SAM" id="MobiDB-lite"/>
    </source>
</evidence>
<organism evidence="3">
    <name type="scientific">viral metagenome</name>
    <dbReference type="NCBI Taxonomy" id="1070528"/>
    <lineage>
        <taxon>unclassified sequences</taxon>
        <taxon>metagenomes</taxon>
        <taxon>organismal metagenomes</taxon>
    </lineage>
</organism>
<evidence type="ECO:0000313" key="3">
    <source>
        <dbReference type="EMBL" id="QHU00898.1"/>
    </source>
</evidence>
<protein>
    <submittedName>
        <fullName evidence="3">Uncharacterized protein</fullName>
    </submittedName>
</protein>
<name>A0A6C0JA94_9ZZZZ</name>
<feature type="transmembrane region" description="Helical" evidence="2">
    <location>
        <begin position="12"/>
        <end position="32"/>
    </location>
</feature>
<reference evidence="3" key="1">
    <citation type="journal article" date="2020" name="Nature">
        <title>Giant virus diversity and host interactions through global metagenomics.</title>
        <authorList>
            <person name="Schulz F."/>
            <person name="Roux S."/>
            <person name="Paez-Espino D."/>
            <person name="Jungbluth S."/>
            <person name="Walsh D.A."/>
            <person name="Denef V.J."/>
            <person name="McMahon K.D."/>
            <person name="Konstantinidis K.T."/>
            <person name="Eloe-Fadrosh E.A."/>
            <person name="Kyrpides N.C."/>
            <person name="Woyke T."/>
        </authorList>
    </citation>
    <scope>NUCLEOTIDE SEQUENCE</scope>
    <source>
        <strain evidence="3">GVMAG-M-3300025860-20</strain>
    </source>
</reference>
<proteinExistence type="predicted"/>
<dbReference type="EMBL" id="MN740330">
    <property type="protein sequence ID" value="QHU00898.1"/>
    <property type="molecule type" value="Genomic_DNA"/>
</dbReference>
<keyword evidence="2" id="KW-0812">Transmembrane</keyword>
<feature type="region of interest" description="Disordered" evidence="1">
    <location>
        <begin position="137"/>
        <end position="175"/>
    </location>
</feature>